<dbReference type="EMBL" id="JAESDN010000005">
    <property type="protein sequence ID" value="KAG7050615.1"/>
    <property type="molecule type" value="Genomic_DNA"/>
</dbReference>
<name>A0A9P7UIJ5_9PEZI</name>
<feature type="region of interest" description="Disordered" evidence="1">
    <location>
        <begin position="185"/>
        <end position="226"/>
    </location>
</feature>
<dbReference type="PANTHER" id="PTHR46082">
    <property type="entry name" value="ATP/GTP-BINDING PROTEIN-RELATED"/>
    <property type="match status" value="1"/>
</dbReference>
<organism evidence="2 3">
    <name type="scientific">Colletotrichum scovillei</name>
    <dbReference type="NCBI Taxonomy" id="1209932"/>
    <lineage>
        <taxon>Eukaryota</taxon>
        <taxon>Fungi</taxon>
        <taxon>Dikarya</taxon>
        <taxon>Ascomycota</taxon>
        <taxon>Pezizomycotina</taxon>
        <taxon>Sordariomycetes</taxon>
        <taxon>Hypocreomycetidae</taxon>
        <taxon>Glomerellales</taxon>
        <taxon>Glomerellaceae</taxon>
        <taxon>Colletotrichum</taxon>
        <taxon>Colletotrichum acutatum species complex</taxon>
    </lineage>
</organism>
<dbReference type="Proteomes" id="UP000699042">
    <property type="component" value="Unassembled WGS sequence"/>
</dbReference>
<dbReference type="Gene3D" id="3.40.50.1580">
    <property type="entry name" value="Nucleoside phosphorylase domain"/>
    <property type="match status" value="1"/>
</dbReference>
<reference evidence="2" key="1">
    <citation type="submission" date="2021-05" db="EMBL/GenBank/DDBJ databases">
        <title>Comparative genomics of three Colletotrichum scovillei strains and genetic complementation revealed genes involved fungal growth and virulence on chili pepper.</title>
        <authorList>
            <person name="Hsieh D.-K."/>
            <person name="Chuang S.-C."/>
            <person name="Chen C.-Y."/>
            <person name="Chao Y.-T."/>
            <person name="Lu M.-Y.J."/>
            <person name="Lee M.-H."/>
            <person name="Shih M.-C."/>
        </authorList>
    </citation>
    <scope>NUCLEOTIDE SEQUENCE</scope>
    <source>
        <strain evidence="2">Coll-153</strain>
    </source>
</reference>
<dbReference type="GO" id="GO:0003824">
    <property type="term" value="F:catalytic activity"/>
    <property type="evidence" value="ECO:0007669"/>
    <property type="project" value="InterPro"/>
</dbReference>
<dbReference type="GO" id="GO:0009116">
    <property type="term" value="P:nucleoside metabolic process"/>
    <property type="evidence" value="ECO:0007669"/>
    <property type="project" value="InterPro"/>
</dbReference>
<comment type="caution">
    <text evidence="2">The sequence shown here is derived from an EMBL/GenBank/DDBJ whole genome shotgun (WGS) entry which is preliminary data.</text>
</comment>
<evidence type="ECO:0000313" key="2">
    <source>
        <dbReference type="EMBL" id="KAG7050615.1"/>
    </source>
</evidence>
<dbReference type="PANTHER" id="PTHR46082:SF11">
    <property type="entry name" value="AAA+ ATPASE DOMAIN-CONTAINING PROTEIN-RELATED"/>
    <property type="match status" value="1"/>
</dbReference>
<sequence length="583" mass="64472">MDDPKEYTVGWICGLLIEFIAAKAFLDETYQSPPEIAHHDSGDIVYALGKIARHNVVIAVSLNGGNKPGSSAVVAKRMLNSFPHVRIGLMVGIGSGVPSPEHDVRLGDVVVGSSVRGEGGIVQYSFNRPTQSQDASFEQTMPVNQPPVALQAAVSTLERQYGLKYLQLERRIEEASAKRGYLQDYARPNSHSDKPPGSSILHPTSADEYSGESRENSTYPVKETPKDKSQIHYGLIASSTQIMDNATMRDQLAKNTNILCYETEAADLSNDFPCLVIRGICDYNEAQRNKKWRGFAAMVAAAYTTELLRFVSPRALDADNIPSGLLGKGKRGPMNHDTTMTKIAMITTRNDHDVNEQRGEYGNALRAVARQDRASMAAGSFGEDADFDPPSGQYGNAFKAALKGGHGPDRYGAGAALKRSRNDLFQTWLGEAYLNENARRSLRFQWEIPAVYEKMRRKSLPSDGSDVLDLLSGFIVLTGAGETFECSTCSDFLHRRWRYAGSIALRIMSIGIRQLRFGEMISSDLLQHKDPTAKHFDMDGFLVQNSTTREIERSHRGYDVDQYSHATDSINTYKHQSKAILVD</sequence>
<gene>
    <name evidence="2" type="ORF">JMJ77_013358</name>
</gene>
<accession>A0A9P7UIJ5</accession>
<keyword evidence="3" id="KW-1185">Reference proteome</keyword>
<protein>
    <submittedName>
        <fullName evidence="2">Purine and uridine phosphorylase</fullName>
    </submittedName>
</protein>
<evidence type="ECO:0000256" key="1">
    <source>
        <dbReference type="SAM" id="MobiDB-lite"/>
    </source>
</evidence>
<dbReference type="InterPro" id="IPR035994">
    <property type="entry name" value="Nucleoside_phosphorylase_sf"/>
</dbReference>
<dbReference type="InterPro" id="IPR053137">
    <property type="entry name" value="NLR-like"/>
</dbReference>
<dbReference type="AlphaFoldDB" id="A0A9P7UIJ5"/>
<proteinExistence type="predicted"/>
<dbReference type="SUPFAM" id="SSF53167">
    <property type="entry name" value="Purine and uridine phosphorylases"/>
    <property type="match status" value="1"/>
</dbReference>
<evidence type="ECO:0000313" key="3">
    <source>
        <dbReference type="Proteomes" id="UP000699042"/>
    </source>
</evidence>